<dbReference type="Proteomes" id="UP000006732">
    <property type="component" value="Chromosome"/>
</dbReference>
<sequence length="119" mass="13813">MPFRAILEELVNRTPRSVGAILIDWEGEAVQEYCHCTPYDIRFMAAHQAIILNRLRECATWNDAGNRIQDFVITTDQAHLILGCVDDDYSLMMSIQRDCPLQLALRHFRHTIAELKREI</sequence>
<evidence type="ECO:0008006" key="3">
    <source>
        <dbReference type="Google" id="ProtNLM"/>
    </source>
</evidence>
<dbReference type="RefSeq" id="WP_011737128.1">
    <property type="nucleotide sequence ID" value="NC_008609.1"/>
</dbReference>
<reference evidence="1 2" key="1">
    <citation type="submission" date="2006-10" db="EMBL/GenBank/DDBJ databases">
        <title>Complete sequence of chromosome of Pelobacter propionicus DSM 2379.</title>
        <authorList>
            <consortium name="US DOE Joint Genome Institute"/>
            <person name="Copeland A."/>
            <person name="Lucas S."/>
            <person name="Lapidus A."/>
            <person name="Barry K."/>
            <person name="Detter J.C."/>
            <person name="Glavina del Rio T."/>
            <person name="Hammon N."/>
            <person name="Israni S."/>
            <person name="Dalin E."/>
            <person name="Tice H."/>
            <person name="Pitluck S."/>
            <person name="Saunders E."/>
            <person name="Brettin T."/>
            <person name="Bruce D."/>
            <person name="Han C."/>
            <person name="Tapia R."/>
            <person name="Schmutz J."/>
            <person name="Larimer F."/>
            <person name="Land M."/>
            <person name="Hauser L."/>
            <person name="Kyrpides N."/>
            <person name="Kim E."/>
            <person name="Lovley D."/>
            <person name="Richardson P."/>
        </authorList>
    </citation>
    <scope>NUCLEOTIDE SEQUENCE [LARGE SCALE GENOMIC DNA]</scope>
    <source>
        <strain evidence="2">DSM 2379 / NBRC 103807 / OttBd1</strain>
    </source>
</reference>
<evidence type="ECO:0000313" key="1">
    <source>
        <dbReference type="EMBL" id="ABL00911.1"/>
    </source>
</evidence>
<dbReference type="Gene3D" id="3.30.450.30">
    <property type="entry name" value="Dynein light chain 2a, cytoplasmic"/>
    <property type="match status" value="1"/>
</dbReference>
<proteinExistence type="predicted"/>
<dbReference type="KEGG" id="ppd:Ppro_3318"/>
<evidence type="ECO:0000313" key="2">
    <source>
        <dbReference type="Proteomes" id="UP000006732"/>
    </source>
</evidence>
<dbReference type="SUPFAM" id="SSF103196">
    <property type="entry name" value="Roadblock/LC7 domain"/>
    <property type="match status" value="1"/>
</dbReference>
<keyword evidence="2" id="KW-1185">Reference proteome</keyword>
<organism evidence="1 2">
    <name type="scientific">Pelobacter propionicus (strain DSM 2379 / NBRC 103807 / OttBd1)</name>
    <dbReference type="NCBI Taxonomy" id="338966"/>
    <lineage>
        <taxon>Bacteria</taxon>
        <taxon>Pseudomonadati</taxon>
        <taxon>Thermodesulfobacteriota</taxon>
        <taxon>Desulfuromonadia</taxon>
        <taxon>Desulfuromonadales</taxon>
        <taxon>Desulfuromonadaceae</taxon>
        <taxon>Pelobacter</taxon>
    </lineage>
</organism>
<dbReference type="AlphaFoldDB" id="A1AU90"/>
<dbReference type="HOGENOM" id="CLU_161433_1_0_7"/>
<dbReference type="eggNOG" id="COG2018">
    <property type="taxonomic scope" value="Bacteria"/>
</dbReference>
<dbReference type="EMBL" id="CP000482">
    <property type="protein sequence ID" value="ABL00911.1"/>
    <property type="molecule type" value="Genomic_DNA"/>
</dbReference>
<dbReference type="OrthoDB" id="5402169at2"/>
<dbReference type="STRING" id="338966.Ppro_3318"/>
<accession>A1AU90</accession>
<name>A1AU90_PELPD</name>
<protein>
    <recommendedName>
        <fullName evidence="3">Roadblock/LAMTOR2 domain-containing protein</fullName>
    </recommendedName>
</protein>
<gene>
    <name evidence="1" type="ordered locus">Ppro_3318</name>
</gene>